<evidence type="ECO:0000256" key="2">
    <source>
        <dbReference type="SAM" id="Phobius"/>
    </source>
</evidence>
<evidence type="ECO:0000313" key="4">
    <source>
        <dbReference type="Proteomes" id="UP000001683"/>
    </source>
</evidence>
<name>B2A2X3_NATTJ</name>
<feature type="transmembrane region" description="Helical" evidence="2">
    <location>
        <begin position="38"/>
        <end position="71"/>
    </location>
</feature>
<proteinExistence type="predicted"/>
<dbReference type="InParanoid" id="B2A2X3"/>
<dbReference type="STRING" id="457570.Nther_2793"/>
<protein>
    <submittedName>
        <fullName evidence="3">Uncharacterized protein</fullName>
    </submittedName>
</protein>
<accession>B2A2X3</accession>
<evidence type="ECO:0000313" key="3">
    <source>
        <dbReference type="EMBL" id="ACB86341.1"/>
    </source>
</evidence>
<reference evidence="3 4" key="1">
    <citation type="submission" date="2008-04" db="EMBL/GenBank/DDBJ databases">
        <title>Complete sequence of chromosome of Natranaerobius thermophilus JW/NM-WN-LF.</title>
        <authorList>
            <consortium name="US DOE Joint Genome Institute"/>
            <person name="Copeland A."/>
            <person name="Lucas S."/>
            <person name="Lapidus A."/>
            <person name="Glavina del Rio T."/>
            <person name="Dalin E."/>
            <person name="Tice H."/>
            <person name="Bruce D."/>
            <person name="Goodwin L."/>
            <person name="Pitluck S."/>
            <person name="Chertkov O."/>
            <person name="Brettin T."/>
            <person name="Detter J.C."/>
            <person name="Han C."/>
            <person name="Kuske C.R."/>
            <person name="Schmutz J."/>
            <person name="Larimer F."/>
            <person name="Land M."/>
            <person name="Hauser L."/>
            <person name="Kyrpides N."/>
            <person name="Lykidis A."/>
            <person name="Mesbah N.M."/>
            <person name="Wiegel J."/>
        </authorList>
    </citation>
    <scope>NUCLEOTIDE SEQUENCE [LARGE SCALE GENOMIC DNA]</scope>
    <source>
        <strain evidence="4">ATCC BAA-1301 / DSM 18059 / JW/NM-WN-LF</strain>
    </source>
</reference>
<evidence type="ECO:0000256" key="1">
    <source>
        <dbReference type="SAM" id="MobiDB-lite"/>
    </source>
</evidence>
<dbReference type="HOGENOM" id="CLU_2718156_0_0_9"/>
<keyword evidence="2" id="KW-0472">Membrane</keyword>
<dbReference type="EMBL" id="CP001034">
    <property type="protein sequence ID" value="ACB86341.1"/>
    <property type="molecule type" value="Genomic_DNA"/>
</dbReference>
<dbReference type="RefSeq" id="WP_012449174.1">
    <property type="nucleotide sequence ID" value="NC_010718.1"/>
</dbReference>
<dbReference type="AlphaFoldDB" id="B2A2X3"/>
<organism evidence="3 4">
    <name type="scientific">Natranaerobius thermophilus (strain ATCC BAA-1301 / DSM 18059 / JW/NM-WN-LF)</name>
    <dbReference type="NCBI Taxonomy" id="457570"/>
    <lineage>
        <taxon>Bacteria</taxon>
        <taxon>Bacillati</taxon>
        <taxon>Bacillota</taxon>
        <taxon>Clostridia</taxon>
        <taxon>Natranaerobiales</taxon>
        <taxon>Natranaerobiaceae</taxon>
        <taxon>Natranaerobius</taxon>
    </lineage>
</organism>
<keyword evidence="2" id="KW-0812">Transmembrane</keyword>
<sequence length="72" mass="8385">MPFNKLYNRDNNEQGEQFTEEEIEKIKENSEQMDWSDVLALTIAGIQLLLPMAVLLVISCLIVTFFFFLVWG</sequence>
<dbReference type="KEGG" id="nth:Nther_2793"/>
<keyword evidence="4" id="KW-1185">Reference proteome</keyword>
<keyword evidence="2" id="KW-1133">Transmembrane helix</keyword>
<dbReference type="Proteomes" id="UP000001683">
    <property type="component" value="Chromosome"/>
</dbReference>
<feature type="region of interest" description="Disordered" evidence="1">
    <location>
        <begin position="1"/>
        <end position="20"/>
    </location>
</feature>
<reference evidence="3 4" key="2">
    <citation type="journal article" date="2011" name="J. Bacteriol.">
        <title>Complete genome sequence of the anaerobic, halophilic alkalithermophile Natranaerobius thermophilus JW/NM-WN-LF.</title>
        <authorList>
            <person name="Zhao B."/>
            <person name="Mesbah N.M."/>
            <person name="Dalin E."/>
            <person name="Goodwin L."/>
            <person name="Nolan M."/>
            <person name="Pitluck S."/>
            <person name="Chertkov O."/>
            <person name="Brettin T.S."/>
            <person name="Han J."/>
            <person name="Larimer F.W."/>
            <person name="Land M.L."/>
            <person name="Hauser L."/>
            <person name="Kyrpides N."/>
            <person name="Wiegel J."/>
        </authorList>
    </citation>
    <scope>NUCLEOTIDE SEQUENCE [LARGE SCALE GENOMIC DNA]</scope>
    <source>
        <strain evidence="4">ATCC BAA-1301 / DSM 18059 / JW/NM-WN-LF</strain>
    </source>
</reference>
<gene>
    <name evidence="3" type="ordered locus">Nther_2793</name>
</gene>